<organism evidence="2 3">
    <name type="scientific">Sedimentitalea arenosa</name>
    <dbReference type="NCBI Taxonomy" id="2798803"/>
    <lineage>
        <taxon>Bacteria</taxon>
        <taxon>Pseudomonadati</taxon>
        <taxon>Pseudomonadota</taxon>
        <taxon>Alphaproteobacteria</taxon>
        <taxon>Rhodobacterales</taxon>
        <taxon>Paracoccaceae</taxon>
        <taxon>Sedimentitalea</taxon>
    </lineage>
</organism>
<name>A0A8J7J6R8_9RHOB</name>
<evidence type="ECO:0000313" key="2">
    <source>
        <dbReference type="EMBL" id="MBJ6372425.1"/>
    </source>
</evidence>
<dbReference type="RefSeq" id="WP_199025369.1">
    <property type="nucleotide sequence ID" value="NZ_JAELVR010000008.1"/>
</dbReference>
<proteinExistence type="predicted"/>
<dbReference type="EMBL" id="JAELVR010000008">
    <property type="protein sequence ID" value="MBJ6372425.1"/>
    <property type="molecule type" value="Genomic_DNA"/>
</dbReference>
<keyword evidence="3" id="KW-1185">Reference proteome</keyword>
<comment type="caution">
    <text evidence="2">The sequence shown here is derived from an EMBL/GenBank/DDBJ whole genome shotgun (WGS) entry which is preliminary data.</text>
</comment>
<feature type="region of interest" description="Disordered" evidence="1">
    <location>
        <begin position="40"/>
        <end position="68"/>
    </location>
</feature>
<protein>
    <recommendedName>
        <fullName evidence="4">Integrase catalytic domain-containing protein</fullName>
    </recommendedName>
</protein>
<gene>
    <name evidence="2" type="ORF">JF290_12885</name>
</gene>
<dbReference type="AlphaFoldDB" id="A0A8J7J6R8"/>
<evidence type="ECO:0000256" key="1">
    <source>
        <dbReference type="SAM" id="MobiDB-lite"/>
    </source>
</evidence>
<accession>A0A8J7J6R8</accession>
<feature type="compositionally biased region" description="Basic and acidic residues" evidence="1">
    <location>
        <begin position="40"/>
        <end position="55"/>
    </location>
</feature>
<dbReference type="Proteomes" id="UP000619079">
    <property type="component" value="Unassembled WGS sequence"/>
</dbReference>
<evidence type="ECO:0000313" key="3">
    <source>
        <dbReference type="Proteomes" id="UP000619079"/>
    </source>
</evidence>
<reference evidence="2" key="1">
    <citation type="submission" date="2020-12" db="EMBL/GenBank/DDBJ databases">
        <title>Sedimentitalea sp. nov., isolated from sand in Incheon.</title>
        <authorList>
            <person name="Kim W."/>
        </authorList>
    </citation>
    <scope>NUCLEOTIDE SEQUENCE</scope>
    <source>
        <strain evidence="2">CAU 1593</strain>
    </source>
</reference>
<evidence type="ECO:0008006" key="4">
    <source>
        <dbReference type="Google" id="ProtNLM"/>
    </source>
</evidence>
<sequence>MKTQVLLENYDLPGDLERQNGILADQYNNHRYHASLSLRYKNDPKSLKKPDDGHCKTPSVRASDRYQL</sequence>